<dbReference type="AlphaFoldDB" id="A0AAE6JHB0"/>
<accession>A0AAE6JHB0</accession>
<dbReference type="InterPro" id="IPR050570">
    <property type="entry name" value="Cell_wall_metabolism_enzyme"/>
</dbReference>
<dbReference type="EMBL" id="CP043451">
    <property type="protein sequence ID" value="QEM05679.1"/>
    <property type="molecule type" value="Genomic_DNA"/>
</dbReference>
<reference evidence="2 3" key="1">
    <citation type="submission" date="2019-08" db="EMBL/GenBank/DDBJ databases">
        <title>Comparative genome analysis confer to the adaptation heavy metal polluted environment.</title>
        <authorList>
            <person name="Li Y."/>
        </authorList>
    </citation>
    <scope>NUCLEOTIDE SEQUENCE [LARGE SCALE GENOMIC DNA]</scope>
    <source>
        <strain evidence="2 3">P2</strain>
    </source>
</reference>
<dbReference type="SUPFAM" id="SSF51261">
    <property type="entry name" value="Duplicated hybrid motif"/>
    <property type="match status" value="1"/>
</dbReference>
<evidence type="ECO:0000313" key="3">
    <source>
        <dbReference type="Proteomes" id="UP000250557"/>
    </source>
</evidence>
<dbReference type="Proteomes" id="UP000250557">
    <property type="component" value="Chromosome"/>
</dbReference>
<protein>
    <submittedName>
        <fullName evidence="2">M23 family metallopeptidase</fullName>
    </submittedName>
</protein>
<evidence type="ECO:0000313" key="2">
    <source>
        <dbReference type="EMBL" id="QEM05679.1"/>
    </source>
</evidence>
<dbReference type="PANTHER" id="PTHR21666">
    <property type="entry name" value="PEPTIDASE-RELATED"/>
    <property type="match status" value="1"/>
</dbReference>
<feature type="domain" description="M23ase beta-sheet core" evidence="1">
    <location>
        <begin position="135"/>
        <end position="226"/>
    </location>
</feature>
<sequence>MLLIINLMQKLILFFSFVLIGSGALAQRDTAAFTKFNSFNNSVLNGGIKKAEAQKQFDMVLKRINLLEMLRAERIQPKLQWVFPLKGYKSGAIGGTHGNGYFDKGYRYLDGNKHGAHPAHDIFINDRNQDCIDDHTQKPVDVIAVDDGWVIACTNQWEPNSNMRGGKFIWIYHPATHIFTYYAHNNQIFVKPGGYVTQGQKIAEVGRTGYNAYKKRSPTHLHFSAFKLADGIPVPYNPYEQLKKAKTL</sequence>
<dbReference type="CDD" id="cd12797">
    <property type="entry name" value="M23_peptidase"/>
    <property type="match status" value="1"/>
</dbReference>
<dbReference type="Gene3D" id="2.70.70.10">
    <property type="entry name" value="Glucose Permease (Domain IIA)"/>
    <property type="match status" value="1"/>
</dbReference>
<dbReference type="InterPro" id="IPR016047">
    <property type="entry name" value="M23ase_b-sheet_dom"/>
</dbReference>
<gene>
    <name evidence="2" type="ORF">DIU31_019970</name>
</gene>
<dbReference type="PANTHER" id="PTHR21666:SF270">
    <property type="entry name" value="MUREIN HYDROLASE ACTIVATOR ENVC"/>
    <property type="match status" value="1"/>
</dbReference>
<name>A0AAE6JHB0_9SPHI</name>
<dbReference type="Pfam" id="PF01551">
    <property type="entry name" value="Peptidase_M23"/>
    <property type="match status" value="1"/>
</dbReference>
<proteinExistence type="predicted"/>
<dbReference type="GO" id="GO:0004222">
    <property type="term" value="F:metalloendopeptidase activity"/>
    <property type="evidence" value="ECO:0007669"/>
    <property type="project" value="TreeGrafter"/>
</dbReference>
<organism evidence="2 3">
    <name type="scientific">Mucilaginibacter rubeus</name>
    <dbReference type="NCBI Taxonomy" id="2027860"/>
    <lineage>
        <taxon>Bacteria</taxon>
        <taxon>Pseudomonadati</taxon>
        <taxon>Bacteroidota</taxon>
        <taxon>Sphingobacteriia</taxon>
        <taxon>Sphingobacteriales</taxon>
        <taxon>Sphingobacteriaceae</taxon>
        <taxon>Mucilaginibacter</taxon>
    </lineage>
</organism>
<evidence type="ECO:0000259" key="1">
    <source>
        <dbReference type="Pfam" id="PF01551"/>
    </source>
</evidence>
<dbReference type="InterPro" id="IPR011055">
    <property type="entry name" value="Dup_hybrid_motif"/>
</dbReference>